<dbReference type="InterPro" id="IPR036890">
    <property type="entry name" value="HATPase_C_sf"/>
</dbReference>
<evidence type="ECO:0000313" key="5">
    <source>
        <dbReference type="Proteomes" id="UP000295361"/>
    </source>
</evidence>
<gene>
    <name evidence="4" type="ORF">DES47_102525</name>
</gene>
<dbReference type="Proteomes" id="UP000295361">
    <property type="component" value="Unassembled WGS sequence"/>
</dbReference>
<evidence type="ECO:0000313" key="4">
    <source>
        <dbReference type="EMBL" id="TDP72780.1"/>
    </source>
</evidence>
<dbReference type="AlphaFoldDB" id="A0A4R6QPI8"/>
<dbReference type="Gene3D" id="3.30.565.10">
    <property type="entry name" value="Histidine kinase-like ATPase, C-terminal domain"/>
    <property type="match status" value="1"/>
</dbReference>
<dbReference type="Pfam" id="PF02518">
    <property type="entry name" value="HATPase_c"/>
    <property type="match status" value="1"/>
</dbReference>
<dbReference type="GO" id="GO:0004673">
    <property type="term" value="F:protein histidine kinase activity"/>
    <property type="evidence" value="ECO:0007669"/>
    <property type="project" value="UniProtKB-EC"/>
</dbReference>
<proteinExistence type="predicted"/>
<organism evidence="4 5">
    <name type="scientific">Roseateles toxinivorans</name>
    <dbReference type="NCBI Taxonomy" id="270368"/>
    <lineage>
        <taxon>Bacteria</taxon>
        <taxon>Pseudomonadati</taxon>
        <taxon>Pseudomonadota</taxon>
        <taxon>Betaproteobacteria</taxon>
        <taxon>Burkholderiales</taxon>
        <taxon>Sphaerotilaceae</taxon>
        <taxon>Roseateles</taxon>
    </lineage>
</organism>
<dbReference type="SUPFAM" id="SSF55874">
    <property type="entry name" value="ATPase domain of HSP90 chaperone/DNA topoisomerase II/histidine kinase"/>
    <property type="match status" value="1"/>
</dbReference>
<evidence type="ECO:0000256" key="1">
    <source>
        <dbReference type="ARBA" id="ARBA00000085"/>
    </source>
</evidence>
<name>A0A4R6QPI8_9BURK</name>
<dbReference type="PANTHER" id="PTHR43065">
    <property type="entry name" value="SENSOR HISTIDINE KINASE"/>
    <property type="match status" value="1"/>
</dbReference>
<dbReference type="PRINTS" id="PR00344">
    <property type="entry name" value="BCTRLSENSOR"/>
</dbReference>
<dbReference type="InParanoid" id="A0A4R6QPI8"/>
<sequence>MPEPAESGHQCGPALARLQSEIELRRATEAALQSTHDELERKKQVRAQSVHEARRLLARQETLAALGNLGVGLAHEPNTPIGNARLELLKQGQDLELVVANDGCGLDAAHRDRVFEPFFTTRFGQGGSGLGLHLAHQLAPQCRLSDGLRSLRTHIAALQLDGAERQAEALLRLAQGDAYWSRRLEICALHQRAVTAPDAELLLQASDLLTWAEREGDAGVQAAALLTQAIVMRRQRRLGSALQQARRARQLFEQLPEHADAQFMLPSFCTLLFHAERYAELIQVGEAELDRSAELSDRFEAVAGLVAPLEASESRQQDLTQLLRKCPRAYASRLRAQGVRLGLQLPPSLGCEGHAETLEQVLNQLLENLLPVSANSLQCGADVLLELSSQGEQALRCLVLPHASGPGLALQQQVVRHLVDVLLHGELRCLTDAEGGQLRYEIEFPRETPMAAAGRAQVHD</sequence>
<evidence type="ECO:0000256" key="2">
    <source>
        <dbReference type="ARBA" id="ARBA00012438"/>
    </source>
</evidence>
<dbReference type="EC" id="2.7.13.3" evidence="2"/>
<comment type="catalytic activity">
    <reaction evidence="1">
        <text>ATP + protein L-histidine = ADP + protein N-phospho-L-histidine.</text>
        <dbReference type="EC" id="2.7.13.3"/>
    </reaction>
</comment>
<accession>A0A4R6QPI8</accession>
<reference evidence="4 5" key="1">
    <citation type="submission" date="2019-03" db="EMBL/GenBank/DDBJ databases">
        <title>Genomic Encyclopedia of Type Strains, Phase IV (KMG-IV): sequencing the most valuable type-strain genomes for metagenomic binning, comparative biology and taxonomic classification.</title>
        <authorList>
            <person name="Goeker M."/>
        </authorList>
    </citation>
    <scope>NUCLEOTIDE SEQUENCE [LARGE SCALE GENOMIC DNA]</scope>
    <source>
        <strain evidence="4 5">DSM 16998</strain>
    </source>
</reference>
<comment type="caution">
    <text evidence="4">The sequence shown here is derived from an EMBL/GenBank/DDBJ whole genome shotgun (WGS) entry which is preliminary data.</text>
</comment>
<feature type="domain" description="Histidine kinase/HSP90-like ATPase" evidence="3">
    <location>
        <begin position="82"/>
        <end position="139"/>
    </location>
</feature>
<protein>
    <recommendedName>
        <fullName evidence="2">histidine kinase</fullName>
        <ecNumber evidence="2">2.7.13.3</ecNumber>
    </recommendedName>
</protein>
<dbReference type="RefSeq" id="WP_243748214.1">
    <property type="nucleotide sequence ID" value="NZ_SNXS01000002.1"/>
</dbReference>
<keyword evidence="4" id="KW-0808">Transferase</keyword>
<evidence type="ECO:0000259" key="3">
    <source>
        <dbReference type="Pfam" id="PF02518"/>
    </source>
</evidence>
<dbReference type="EMBL" id="SNXS01000002">
    <property type="protein sequence ID" value="TDP72780.1"/>
    <property type="molecule type" value="Genomic_DNA"/>
</dbReference>
<dbReference type="InterPro" id="IPR003594">
    <property type="entry name" value="HATPase_dom"/>
</dbReference>
<dbReference type="InterPro" id="IPR004358">
    <property type="entry name" value="Sig_transdc_His_kin-like_C"/>
</dbReference>
<keyword evidence="4" id="KW-0418">Kinase</keyword>
<keyword evidence="5" id="KW-1185">Reference proteome</keyword>